<organism evidence="4">
    <name type="scientific">Xenorhabdus bovienii str. oregonense</name>
    <dbReference type="NCBI Taxonomy" id="1398202"/>
    <lineage>
        <taxon>Bacteria</taxon>
        <taxon>Pseudomonadati</taxon>
        <taxon>Pseudomonadota</taxon>
        <taxon>Gammaproteobacteria</taxon>
        <taxon>Enterobacterales</taxon>
        <taxon>Morganellaceae</taxon>
        <taxon>Xenorhabdus</taxon>
    </lineage>
</organism>
<dbReference type="GO" id="GO:0006601">
    <property type="term" value="P:creatine biosynthetic process"/>
    <property type="evidence" value="ECO:0007669"/>
    <property type="project" value="TreeGrafter"/>
</dbReference>
<evidence type="ECO:0000256" key="3">
    <source>
        <dbReference type="PIRSR" id="PIRSR633195-1"/>
    </source>
</evidence>
<name>A0A077NXR0_XENBV</name>
<dbReference type="CDD" id="cd21136">
    <property type="entry name" value="amidinotransferase_AGAT-like"/>
    <property type="match status" value="1"/>
</dbReference>
<protein>
    <submittedName>
        <fullName evidence="4">Glycine amidinotransferase, mitochondrial</fullName>
        <ecNumber evidence="4">2.1.4.1</ecNumber>
    </submittedName>
</protein>
<dbReference type="InterPro" id="IPR033195">
    <property type="entry name" value="AmidinoTrfase"/>
</dbReference>
<dbReference type="Proteomes" id="UP000028483">
    <property type="component" value="Unassembled WGS sequence"/>
</dbReference>
<reference evidence="4" key="1">
    <citation type="submission" date="2013-07" db="EMBL/GenBank/DDBJ databases">
        <title>Sub-species coevolution in mutualistic symbiosis.</title>
        <authorList>
            <person name="Murfin K."/>
            <person name="Klassen J."/>
            <person name="Lee M."/>
            <person name="Forst S."/>
            <person name="Stock P."/>
            <person name="Goodrich-Blair H."/>
        </authorList>
    </citation>
    <scope>NUCLEOTIDE SEQUENCE [LARGE SCALE GENOMIC DNA]</scope>
    <source>
        <strain evidence="4">Oregonense</strain>
    </source>
</reference>
<evidence type="ECO:0000256" key="1">
    <source>
        <dbReference type="ARBA" id="ARBA00006943"/>
    </source>
</evidence>
<feature type="active site" evidence="3">
    <location>
        <position position="253"/>
    </location>
</feature>
<dbReference type="PANTHER" id="PTHR10488">
    <property type="entry name" value="GLYCINE AMIDINOTRANSFERASE, MITOCHONDRIAL"/>
    <property type="match status" value="1"/>
</dbReference>
<dbReference type="EC" id="2.1.4.1" evidence="4"/>
<dbReference type="Gene3D" id="3.75.10.10">
    <property type="entry name" value="L-arginine/glycine Amidinotransferase, Chain A"/>
    <property type="match status" value="1"/>
</dbReference>
<comment type="caution">
    <text evidence="4">The sequence shown here is derived from an EMBL/GenBank/DDBJ whole genome shotgun (WGS) entry which is preliminary data.</text>
</comment>
<dbReference type="RefSeq" id="WP_230578397.1">
    <property type="nucleotide sequence ID" value="NZ_CAWLUU010000218.1"/>
</dbReference>
<keyword evidence="2 4" id="KW-0808">Transferase</keyword>
<dbReference type="EMBL" id="CBSX010000169">
    <property type="protein sequence ID" value="CDH06962.1"/>
    <property type="molecule type" value="Genomic_DNA"/>
</dbReference>
<evidence type="ECO:0000256" key="2">
    <source>
        <dbReference type="ARBA" id="ARBA00022679"/>
    </source>
</evidence>
<proteinExistence type="inferred from homology"/>
<dbReference type="AlphaFoldDB" id="A0A077NXR0"/>
<sequence>MNSMVTQNADLLQAIGQNLDCPVHVDNEWDSLQEVIVGTIETARYPTWHVSVEAPLPRKSHPEFIRKQGQLFDAELLDRARREVDGLAEFLQRLGVKVRRPNFSGLDSPFVTPMFSSRGGLYSAMPRDGLFAVGNSILETPMAWRDRYFESFAYRDILMDYFKRGARWRAAPKPQLSDALYRQDYDSSVEHFDSVLTEAEPVFDAADFVRIGSDIIGQYSHVTNRTGAQWLARELGPDYKVHMYNFDDAGPMHIDTTLLPIAPGRVLVNKAWVSRLPDFFKDWEILTPPPSTLPDSHPLPFTSRWISVNILMLDAHHVLVEESETPLIEAFKSWKIEAIPIPFKYFQTFGGSFHCATLDVRRGASSAPI</sequence>
<feature type="active site" description="Amidino-cysteine intermediate" evidence="3">
    <location>
        <position position="355"/>
    </location>
</feature>
<dbReference type="PANTHER" id="PTHR10488:SF1">
    <property type="entry name" value="GLYCINE AMIDINOTRANSFERASE, MITOCHONDRIAL"/>
    <property type="match status" value="1"/>
</dbReference>
<accession>A0A077NXR0</accession>
<dbReference type="HOGENOM" id="CLU_047415_0_0_6"/>
<comment type="similarity">
    <text evidence="1">Belongs to the amidinotransferase family.</text>
</comment>
<dbReference type="SUPFAM" id="SSF55909">
    <property type="entry name" value="Pentein"/>
    <property type="match status" value="1"/>
</dbReference>
<dbReference type="GO" id="GO:0015068">
    <property type="term" value="F:glycine amidinotransferase activity"/>
    <property type="evidence" value="ECO:0007669"/>
    <property type="project" value="UniProtKB-EC"/>
</dbReference>
<evidence type="ECO:0000313" key="4">
    <source>
        <dbReference type="EMBL" id="CDH06962.1"/>
    </source>
</evidence>
<feature type="active site" evidence="3">
    <location>
        <position position="204"/>
    </location>
</feature>
<gene>
    <name evidence="4" type="primary">GATM</name>
    <name evidence="4" type="ORF">XBO1_2500007</name>
</gene>